<feature type="compositionally biased region" description="Basic residues" evidence="1">
    <location>
        <begin position="305"/>
        <end position="317"/>
    </location>
</feature>
<dbReference type="AlphaFoldDB" id="A0A812TH81"/>
<feature type="non-terminal residue" evidence="2">
    <location>
        <position position="1"/>
    </location>
</feature>
<feature type="region of interest" description="Disordered" evidence="1">
    <location>
        <begin position="297"/>
        <end position="360"/>
    </location>
</feature>
<sequence length="360" mass="40742">MPSAGSEATEAQSGVSTGNLGHLPWQQIPKFVPGTTNVDEYVSRMKFLKELWPEDQLHLLGPRAALQVEGSAFQKISRLSPEKLRQPDGVKILVETLGGSWGRTAMEEKYHYFEQAIFQVMQRNDETNDSYVSRHDAYFEELLARGVTIEQVRAYVLLRHSQLAPDDKKRVVVESQGDLKYNETVKAIRLLGSKFFGELQAKNSTSQGRMAERNRVYDVNFTEEDGQDETYYSATQDEEPDDEDLLCYFLEQNDPDAVYITEFEDSIVDAIQESDLAPVYISYQEARQKLRDKAKARGFWGPSKGRGKSKHSGKKGKGGSISVSSSWGMGRNRSLADAAYYMDSDESRMEDDRDEDFSGM</sequence>
<organism evidence="2 3">
    <name type="scientific">Symbiodinium pilosum</name>
    <name type="common">Dinoflagellate</name>
    <dbReference type="NCBI Taxonomy" id="2952"/>
    <lineage>
        <taxon>Eukaryota</taxon>
        <taxon>Sar</taxon>
        <taxon>Alveolata</taxon>
        <taxon>Dinophyceae</taxon>
        <taxon>Suessiales</taxon>
        <taxon>Symbiodiniaceae</taxon>
        <taxon>Symbiodinium</taxon>
    </lineage>
</organism>
<name>A0A812TH81_SYMPI</name>
<evidence type="ECO:0000313" key="3">
    <source>
        <dbReference type="Proteomes" id="UP000649617"/>
    </source>
</evidence>
<dbReference type="EMBL" id="CAJNIZ010030910">
    <property type="protein sequence ID" value="CAE7526735.1"/>
    <property type="molecule type" value="Genomic_DNA"/>
</dbReference>
<proteinExistence type="predicted"/>
<comment type="caution">
    <text evidence="2">The sequence shown here is derived from an EMBL/GenBank/DDBJ whole genome shotgun (WGS) entry which is preliminary data.</text>
</comment>
<gene>
    <name evidence="2" type="ORF">SPIL2461_LOCUS13838</name>
</gene>
<reference evidence="2" key="1">
    <citation type="submission" date="2021-02" db="EMBL/GenBank/DDBJ databases">
        <authorList>
            <person name="Dougan E. K."/>
            <person name="Rhodes N."/>
            <person name="Thang M."/>
            <person name="Chan C."/>
        </authorList>
    </citation>
    <scope>NUCLEOTIDE SEQUENCE</scope>
</reference>
<feature type="compositionally biased region" description="Low complexity" evidence="1">
    <location>
        <begin position="320"/>
        <end position="330"/>
    </location>
</feature>
<dbReference type="Proteomes" id="UP000649617">
    <property type="component" value="Unassembled WGS sequence"/>
</dbReference>
<evidence type="ECO:0000256" key="1">
    <source>
        <dbReference type="SAM" id="MobiDB-lite"/>
    </source>
</evidence>
<accession>A0A812TH81</accession>
<feature type="non-terminal residue" evidence="2">
    <location>
        <position position="360"/>
    </location>
</feature>
<keyword evidence="3" id="KW-1185">Reference proteome</keyword>
<protein>
    <submittedName>
        <fullName evidence="2">Uncharacterized protein</fullName>
    </submittedName>
</protein>
<dbReference type="OrthoDB" id="416132at2759"/>
<evidence type="ECO:0000313" key="2">
    <source>
        <dbReference type="EMBL" id="CAE7526735.1"/>
    </source>
</evidence>